<dbReference type="EMBL" id="QTQX01000031">
    <property type="protein sequence ID" value="RQT18967.1"/>
    <property type="molecule type" value="Genomic_DNA"/>
</dbReference>
<reference evidence="1 2" key="1">
    <citation type="submission" date="2018-08" db="EMBL/GenBank/DDBJ databases">
        <title>Comparative analysis of Burkholderia isolates from Puerto Rico.</title>
        <authorList>
            <person name="Hall C."/>
            <person name="Sahl J."/>
            <person name="Wagner D."/>
        </authorList>
    </citation>
    <scope>NUCLEOTIDE SEQUENCE [LARGE SCALE GENOMIC DNA]</scope>
    <source>
        <strain evidence="1 2">Bp9001</strain>
    </source>
</reference>
<accession>A0A1C8ZMZ9</accession>
<dbReference type="Proteomes" id="UP000269271">
    <property type="component" value="Unassembled WGS sequence"/>
</dbReference>
<evidence type="ECO:0000313" key="2">
    <source>
        <dbReference type="Proteomes" id="UP000269271"/>
    </source>
</evidence>
<sequence>MLELAGRIVAVLVHRSAGYRYAEDAAQEYWCRRERFEVRGLGIAPPCFSYFFRGIPIQMRQRFAV</sequence>
<organism evidence="1 2">
    <name type="scientific">Burkholderia contaminans</name>
    <dbReference type="NCBI Taxonomy" id="488447"/>
    <lineage>
        <taxon>Bacteria</taxon>
        <taxon>Pseudomonadati</taxon>
        <taxon>Pseudomonadota</taxon>
        <taxon>Betaproteobacteria</taxon>
        <taxon>Burkholderiales</taxon>
        <taxon>Burkholderiaceae</taxon>
        <taxon>Burkholderia</taxon>
        <taxon>Burkholderia cepacia complex</taxon>
    </lineage>
</organism>
<gene>
    <name evidence="1" type="ORF">DF037_34475</name>
</gene>
<evidence type="ECO:0000313" key="1">
    <source>
        <dbReference type="EMBL" id="RQT18967.1"/>
    </source>
</evidence>
<accession>A0A0G3Z677</accession>
<dbReference type="KEGG" id="bcon:NL30_35945"/>
<proteinExistence type="predicted"/>
<protein>
    <submittedName>
        <fullName evidence="1">Uncharacterized protein</fullName>
    </submittedName>
</protein>
<dbReference type="AlphaFoldDB" id="A0A0G3Z677"/>
<comment type="caution">
    <text evidence="1">The sequence shown here is derived from an EMBL/GenBank/DDBJ whole genome shotgun (WGS) entry which is preliminary data.</text>
</comment>
<name>A0A0G3Z677_9BURK</name>